<dbReference type="Gene3D" id="1.10.287.3490">
    <property type="match status" value="1"/>
</dbReference>
<dbReference type="InterPro" id="IPR019404">
    <property type="entry name" value="Mediator_Med11"/>
</dbReference>
<name>A0AB34PND6_CANAX</name>
<dbReference type="GO" id="GO:0016592">
    <property type="term" value="C:mediator complex"/>
    <property type="evidence" value="ECO:0007669"/>
    <property type="project" value="InterPro"/>
</dbReference>
<feature type="region of interest" description="Disordered" evidence="5">
    <location>
        <begin position="126"/>
        <end position="168"/>
    </location>
</feature>
<keyword evidence="4" id="KW-0804">Transcription</keyword>
<feature type="compositionally biased region" description="Basic and acidic residues" evidence="5">
    <location>
        <begin position="157"/>
        <end position="168"/>
    </location>
</feature>
<organism evidence="6 7">
    <name type="scientific">Candida albicans P78048</name>
    <dbReference type="NCBI Taxonomy" id="1094989"/>
    <lineage>
        <taxon>Eukaryota</taxon>
        <taxon>Fungi</taxon>
        <taxon>Dikarya</taxon>
        <taxon>Ascomycota</taxon>
        <taxon>Saccharomycotina</taxon>
        <taxon>Pichiomycetes</taxon>
        <taxon>Debaryomycetaceae</taxon>
        <taxon>Candida/Lodderomyces clade</taxon>
        <taxon>Candida</taxon>
    </lineage>
</organism>
<keyword evidence="4" id="KW-0010">Activator</keyword>
<gene>
    <name evidence="4" type="primary">MED11</name>
    <name evidence="6" type="ORF">MG3_04911</name>
</gene>
<sequence length="168" mass="19416">MSSLDNDKTENFIQERLDSLHEIDCKVVTLLDQFSSIFQSFYTKSKEDFSQQTSDIYSTLSKVAIDLRKEIKIMDDNIGAYDKNDDNVMILPISNVDQKNTKLGRKRLNLELAELKRLISDEKQVETLENESNNEIQPKTESDTNQVETNENGNDINNKESEDIEMKE</sequence>
<keyword evidence="3 4" id="KW-0539">Nucleus</keyword>
<comment type="caution">
    <text evidence="6">The sequence shown here is derived from an EMBL/GenBank/DDBJ whole genome shotgun (WGS) entry which is preliminary data.</text>
</comment>
<evidence type="ECO:0000256" key="3">
    <source>
        <dbReference type="ARBA" id="ARBA00023242"/>
    </source>
</evidence>
<feature type="compositionally biased region" description="Polar residues" evidence="5">
    <location>
        <begin position="130"/>
        <end position="156"/>
    </location>
</feature>
<dbReference type="EMBL" id="AJIX01000036">
    <property type="protein sequence ID" value="KGR06544.1"/>
    <property type="molecule type" value="Genomic_DNA"/>
</dbReference>
<dbReference type="GO" id="GO:0006357">
    <property type="term" value="P:regulation of transcription by RNA polymerase II"/>
    <property type="evidence" value="ECO:0007669"/>
    <property type="project" value="InterPro"/>
</dbReference>
<protein>
    <recommendedName>
        <fullName evidence="4">Mediator of RNA polymerase II transcription subunit 11</fullName>
    </recommendedName>
    <alternativeName>
        <fullName evidence="4">Mediator complex subunit 11</fullName>
    </alternativeName>
</protein>
<evidence type="ECO:0000313" key="6">
    <source>
        <dbReference type="EMBL" id="KGR06544.1"/>
    </source>
</evidence>
<evidence type="ECO:0000256" key="2">
    <source>
        <dbReference type="ARBA" id="ARBA00008186"/>
    </source>
</evidence>
<comment type="function">
    <text evidence="4">Component of the Mediator complex, a coactivator involved in the regulated transcription of nearly all RNA polymerase II-dependent genes. Mediator functions as a bridge to convey information from gene-specific regulatory proteins to the basal RNA polymerase II transcription machinery. Mediator is recruited to promoters by direct interactions with regulatory proteins and serves as a scaffold for the assembly of a functional pre-initiation complex with RNA polymerase II and the general transcription factors.</text>
</comment>
<evidence type="ECO:0000256" key="5">
    <source>
        <dbReference type="SAM" id="MobiDB-lite"/>
    </source>
</evidence>
<dbReference type="Pfam" id="PF10280">
    <property type="entry name" value="Med11"/>
    <property type="match status" value="1"/>
</dbReference>
<evidence type="ECO:0000256" key="1">
    <source>
        <dbReference type="ARBA" id="ARBA00004123"/>
    </source>
</evidence>
<accession>A0AB34PND6</accession>
<evidence type="ECO:0000313" key="7">
    <source>
        <dbReference type="Proteomes" id="UP000030161"/>
    </source>
</evidence>
<dbReference type="AlphaFoldDB" id="A0AB34PND6"/>
<keyword evidence="4" id="KW-0805">Transcription regulation</keyword>
<comment type="subunit">
    <text evidence="4">Component of the Mediator complex.</text>
</comment>
<dbReference type="Proteomes" id="UP000030161">
    <property type="component" value="Unassembled WGS sequence"/>
</dbReference>
<comment type="similarity">
    <text evidence="2 4">Belongs to the Mediator complex subunit 11 family.</text>
</comment>
<dbReference type="GO" id="GO:0003712">
    <property type="term" value="F:transcription coregulator activity"/>
    <property type="evidence" value="ECO:0007669"/>
    <property type="project" value="InterPro"/>
</dbReference>
<comment type="subcellular location">
    <subcellularLocation>
        <location evidence="1 4">Nucleus</location>
    </subcellularLocation>
</comment>
<reference evidence="6 7" key="1">
    <citation type="submission" date="2013-12" db="EMBL/GenBank/DDBJ databases">
        <title>The Genome Sequence of Candida albicans P78048.</title>
        <authorList>
            <consortium name="The Broad Institute Genome Sequencing Platform"/>
            <consortium name="The Broad Institute Genome Sequencing Center for Infectious Disease"/>
            <person name="Cuomo C."/>
            <person name="Bennett R."/>
            <person name="Hirakawa M."/>
            <person name="Noverr M."/>
            <person name="Mitchell A."/>
            <person name="Young S.K."/>
            <person name="Zeng Q."/>
            <person name="Gargeya S."/>
            <person name="Fitzgerald M."/>
            <person name="Abouelleil A."/>
            <person name="Alvarado L."/>
            <person name="Berlin A.M."/>
            <person name="Chapman S.B."/>
            <person name="Dewar J."/>
            <person name="Goldberg J."/>
            <person name="Griggs A."/>
            <person name="Gujja S."/>
            <person name="Hansen M."/>
            <person name="Howarth C."/>
            <person name="Imamovic A."/>
            <person name="Larimer J."/>
            <person name="McCowan C."/>
            <person name="Murphy C."/>
            <person name="Pearson M."/>
            <person name="Priest M."/>
            <person name="Roberts A."/>
            <person name="Saif S."/>
            <person name="Shea T."/>
            <person name="Sykes S."/>
            <person name="Wortman J."/>
            <person name="Nusbaum C."/>
            <person name="Birren B."/>
        </authorList>
    </citation>
    <scope>NUCLEOTIDE SEQUENCE [LARGE SCALE GENOMIC DNA]</scope>
    <source>
        <strain evidence="6 7">P78048</strain>
    </source>
</reference>
<evidence type="ECO:0000256" key="4">
    <source>
        <dbReference type="RuleBase" id="RU364147"/>
    </source>
</evidence>
<proteinExistence type="inferred from homology"/>